<evidence type="ECO:0000313" key="1">
    <source>
        <dbReference type="EMBL" id="GKX61699.1"/>
    </source>
</evidence>
<dbReference type="RefSeq" id="WP_047780971.1">
    <property type="nucleotide sequence ID" value="NZ_BRLJ01000001.1"/>
</dbReference>
<dbReference type="SUPFAM" id="SSF54909">
    <property type="entry name" value="Dimeric alpha+beta barrel"/>
    <property type="match status" value="1"/>
</dbReference>
<proteinExistence type="predicted"/>
<reference evidence="1" key="1">
    <citation type="submission" date="2022-06" db="EMBL/GenBank/DDBJ databases">
        <title>Draft genome sequences of Pragia fontium str. JCM24417.</title>
        <authorList>
            <person name="Wakabayashi Y."/>
            <person name="Kojima K."/>
        </authorList>
    </citation>
    <scope>NUCLEOTIDE SEQUENCE</scope>
    <source>
        <strain evidence="1">JCM 24417</strain>
    </source>
</reference>
<evidence type="ECO:0000313" key="2">
    <source>
        <dbReference type="Proteomes" id="UP001059610"/>
    </source>
</evidence>
<protein>
    <recommendedName>
        <fullName evidence="3">ABM domain-containing protein</fullName>
    </recommendedName>
</protein>
<accession>A0ABQ5LEF3</accession>
<dbReference type="Proteomes" id="UP001059610">
    <property type="component" value="Unassembled WGS sequence"/>
</dbReference>
<comment type="caution">
    <text evidence="1">The sequence shown here is derived from an EMBL/GenBank/DDBJ whole genome shotgun (WGS) entry which is preliminary data.</text>
</comment>
<keyword evidence="2" id="KW-1185">Reference proteome</keyword>
<evidence type="ECO:0008006" key="3">
    <source>
        <dbReference type="Google" id="ProtNLM"/>
    </source>
</evidence>
<sequence length="104" mass="12050">MNMHKNVIEMVTFTIKKDITTQRLLELSSNFENALKRDVHGFIKRTLTKDIASDYWIELIWWDSIDSARLALDVVTTTTEFEMYCAALVDDGGDNIIYVEQIES</sequence>
<dbReference type="EMBL" id="BRLJ01000001">
    <property type="protein sequence ID" value="GKX61699.1"/>
    <property type="molecule type" value="Genomic_DNA"/>
</dbReference>
<name>A0ABQ5LEF3_9GAMM</name>
<gene>
    <name evidence="1" type="ORF">SOASR032_02680</name>
</gene>
<organism evidence="1 2">
    <name type="scientific">Pragia fontium</name>
    <dbReference type="NCBI Taxonomy" id="82985"/>
    <lineage>
        <taxon>Bacteria</taxon>
        <taxon>Pseudomonadati</taxon>
        <taxon>Pseudomonadota</taxon>
        <taxon>Gammaproteobacteria</taxon>
        <taxon>Enterobacterales</taxon>
        <taxon>Budviciaceae</taxon>
        <taxon>Pragia</taxon>
    </lineage>
</organism>
<dbReference type="InterPro" id="IPR011008">
    <property type="entry name" value="Dimeric_a/b-barrel"/>
</dbReference>